<accession>A0ABQ9HIM9</accession>
<reference evidence="1 2" key="1">
    <citation type="submission" date="2023-02" db="EMBL/GenBank/DDBJ databases">
        <title>LHISI_Scaffold_Assembly.</title>
        <authorList>
            <person name="Stuart O.P."/>
            <person name="Cleave R."/>
            <person name="Magrath M.J.L."/>
            <person name="Mikheyev A.S."/>
        </authorList>
    </citation>
    <scope>NUCLEOTIDE SEQUENCE [LARGE SCALE GENOMIC DNA]</scope>
    <source>
        <strain evidence="1">Daus_M_001</strain>
        <tissue evidence="1">Leg muscle</tissue>
    </source>
</reference>
<keyword evidence="2" id="KW-1185">Reference proteome</keyword>
<name>A0ABQ9HIM9_9NEOP</name>
<evidence type="ECO:0000313" key="2">
    <source>
        <dbReference type="Proteomes" id="UP001159363"/>
    </source>
</evidence>
<evidence type="ECO:0000313" key="1">
    <source>
        <dbReference type="EMBL" id="KAJ8884001.1"/>
    </source>
</evidence>
<comment type="caution">
    <text evidence="1">The sequence shown here is derived from an EMBL/GenBank/DDBJ whole genome shotgun (WGS) entry which is preliminary data.</text>
</comment>
<sequence>MIRFPPFELGEPRVGVSPRSVQESAGGVGLQGEKAARSEVLNMAWVDRAGASNTRAGSSATCRPEARACLMSGICGLRLGADTRVHATLWLFLVPGICMACRDAHCRPLATHYVVIQDDSQLDG</sequence>
<protein>
    <submittedName>
        <fullName evidence="1">Uncharacterized protein</fullName>
    </submittedName>
</protein>
<dbReference type="Proteomes" id="UP001159363">
    <property type="component" value="Chromosome 4"/>
</dbReference>
<organism evidence="1 2">
    <name type="scientific">Dryococelus australis</name>
    <dbReference type="NCBI Taxonomy" id="614101"/>
    <lineage>
        <taxon>Eukaryota</taxon>
        <taxon>Metazoa</taxon>
        <taxon>Ecdysozoa</taxon>
        <taxon>Arthropoda</taxon>
        <taxon>Hexapoda</taxon>
        <taxon>Insecta</taxon>
        <taxon>Pterygota</taxon>
        <taxon>Neoptera</taxon>
        <taxon>Polyneoptera</taxon>
        <taxon>Phasmatodea</taxon>
        <taxon>Verophasmatodea</taxon>
        <taxon>Anareolatae</taxon>
        <taxon>Phasmatidae</taxon>
        <taxon>Eurycanthinae</taxon>
        <taxon>Dryococelus</taxon>
    </lineage>
</organism>
<dbReference type="EMBL" id="JARBHB010000005">
    <property type="protein sequence ID" value="KAJ8884001.1"/>
    <property type="molecule type" value="Genomic_DNA"/>
</dbReference>
<proteinExistence type="predicted"/>
<gene>
    <name evidence="1" type="ORF">PR048_015857</name>
</gene>